<keyword evidence="3" id="KW-1185">Reference proteome</keyword>
<protein>
    <submittedName>
        <fullName evidence="2">DNA binding domain-containing protein, excisionase family</fullName>
    </submittedName>
</protein>
<organism evidence="2 3">
    <name type="scientific">Alicyclobacillus macrosporangiidus</name>
    <dbReference type="NCBI Taxonomy" id="392015"/>
    <lineage>
        <taxon>Bacteria</taxon>
        <taxon>Bacillati</taxon>
        <taxon>Bacillota</taxon>
        <taxon>Bacilli</taxon>
        <taxon>Bacillales</taxon>
        <taxon>Alicyclobacillaceae</taxon>
        <taxon>Alicyclobacillus</taxon>
    </lineage>
</organism>
<dbReference type="InterPro" id="IPR010093">
    <property type="entry name" value="SinI_DNA-bd"/>
</dbReference>
<gene>
    <name evidence="2" type="ORF">SAMN05421543_12337</name>
</gene>
<evidence type="ECO:0000313" key="2">
    <source>
        <dbReference type="EMBL" id="SFV03783.1"/>
    </source>
</evidence>
<evidence type="ECO:0000259" key="1">
    <source>
        <dbReference type="Pfam" id="PF12728"/>
    </source>
</evidence>
<dbReference type="Proteomes" id="UP000183508">
    <property type="component" value="Unassembled WGS sequence"/>
</dbReference>
<dbReference type="STRING" id="392015.SAMN05421543_12337"/>
<evidence type="ECO:0000313" key="3">
    <source>
        <dbReference type="Proteomes" id="UP000183508"/>
    </source>
</evidence>
<dbReference type="NCBIfam" id="TIGR01764">
    <property type="entry name" value="excise"/>
    <property type="match status" value="1"/>
</dbReference>
<feature type="domain" description="Helix-turn-helix" evidence="1">
    <location>
        <begin position="86"/>
        <end position="134"/>
    </location>
</feature>
<sequence>MYGMTMKTVSVTRNLIAPDEKEVTNIKEVVRKLGSVAESEQRYLLVDQAKGQEIELPRALFMVLLEAAKQLAKGNSVSILHYEQELTTQQAADLLQVSRPYLIKLLESGQIPYHHVGSHRRIRMRDVLEYKKTRDALRRAHLQEMVRVSEALGLYDEDNQDFLKE</sequence>
<name>A0A1I7L212_9BACL</name>
<dbReference type="EMBL" id="FPBV01000023">
    <property type="protein sequence ID" value="SFV03783.1"/>
    <property type="molecule type" value="Genomic_DNA"/>
</dbReference>
<reference evidence="3" key="1">
    <citation type="submission" date="2016-10" db="EMBL/GenBank/DDBJ databases">
        <authorList>
            <person name="Varghese N."/>
        </authorList>
    </citation>
    <scope>NUCLEOTIDE SEQUENCE [LARGE SCALE GENOMIC DNA]</scope>
    <source>
        <strain evidence="3">DSM 17980</strain>
    </source>
</reference>
<dbReference type="GO" id="GO:0003677">
    <property type="term" value="F:DNA binding"/>
    <property type="evidence" value="ECO:0007669"/>
    <property type="project" value="InterPro"/>
</dbReference>
<dbReference type="AlphaFoldDB" id="A0A1I7L212"/>
<proteinExistence type="predicted"/>
<dbReference type="InterPro" id="IPR041657">
    <property type="entry name" value="HTH_17"/>
</dbReference>
<dbReference type="Pfam" id="PF12728">
    <property type="entry name" value="HTH_17"/>
    <property type="match status" value="1"/>
</dbReference>
<dbReference type="SUPFAM" id="SSF46955">
    <property type="entry name" value="Putative DNA-binding domain"/>
    <property type="match status" value="1"/>
</dbReference>
<accession>A0A1I7L212</accession>
<dbReference type="InterPro" id="IPR009061">
    <property type="entry name" value="DNA-bd_dom_put_sf"/>
</dbReference>